<dbReference type="InterPro" id="IPR011033">
    <property type="entry name" value="PRC_barrel-like_sf"/>
</dbReference>
<evidence type="ECO:0000313" key="3">
    <source>
        <dbReference type="Proteomes" id="UP000316092"/>
    </source>
</evidence>
<keyword evidence="3" id="KW-1185">Reference proteome</keyword>
<reference evidence="2 3" key="1">
    <citation type="submission" date="2019-07" db="EMBL/GenBank/DDBJ databases">
        <title>Deinococcus detaillus sp. nov., isolated from humus soil in Antarctica.</title>
        <authorList>
            <person name="Zhang K."/>
        </authorList>
    </citation>
    <scope>NUCLEOTIDE SEQUENCE [LARGE SCALE GENOMIC DNA]</scope>
    <source>
        <strain evidence="2 3">H1</strain>
    </source>
</reference>
<protein>
    <submittedName>
        <fullName evidence="2">PRC-barrel domain containing protein</fullName>
    </submittedName>
</protein>
<dbReference type="SUPFAM" id="SSF50346">
    <property type="entry name" value="PRC-barrel domain"/>
    <property type="match status" value="1"/>
</dbReference>
<gene>
    <name evidence="2" type="ORF">FNU79_18400</name>
</gene>
<comment type="caution">
    <text evidence="2">The sequence shown here is derived from an EMBL/GenBank/DDBJ whole genome shotgun (WGS) entry which is preliminary data.</text>
</comment>
<sequence>MTPTLVTPQTTIDHVALVKLGDTDLTFISTQDLRNHTVTDSAGKDIGHVSALFVDRKDHRVRFLQISAGGFLGLGDRVFLAPVEDITNLHPLKVQLGHTLDTVEAAPLYDPVLSNWHDAAFWNAYYAHYGLPTMTWPGY</sequence>
<dbReference type="Proteomes" id="UP000316092">
    <property type="component" value="Unassembled WGS sequence"/>
</dbReference>
<dbReference type="EMBL" id="VKDB01000051">
    <property type="protein sequence ID" value="TSA79063.1"/>
    <property type="molecule type" value="Genomic_DNA"/>
</dbReference>
<proteinExistence type="predicted"/>
<organism evidence="2 3">
    <name type="scientific">Deinococcus detaillensis</name>
    <dbReference type="NCBI Taxonomy" id="2592048"/>
    <lineage>
        <taxon>Bacteria</taxon>
        <taxon>Thermotogati</taxon>
        <taxon>Deinococcota</taxon>
        <taxon>Deinococci</taxon>
        <taxon>Deinococcales</taxon>
        <taxon>Deinococcaceae</taxon>
        <taxon>Deinococcus</taxon>
    </lineage>
</organism>
<feature type="domain" description="PRC-barrel" evidence="1">
    <location>
        <begin position="28"/>
        <end position="84"/>
    </location>
</feature>
<dbReference type="AlphaFoldDB" id="A0A553UFS1"/>
<dbReference type="PANTHER" id="PTHR36505:SF1">
    <property type="entry name" value="BLR1072 PROTEIN"/>
    <property type="match status" value="1"/>
</dbReference>
<name>A0A553UFS1_9DEIO</name>
<dbReference type="OrthoDB" id="286778at2"/>
<dbReference type="InterPro" id="IPR027275">
    <property type="entry name" value="PRC-brl_dom"/>
</dbReference>
<accession>A0A553UFS1</accession>
<dbReference type="Gene3D" id="2.30.30.240">
    <property type="entry name" value="PRC-barrel domain"/>
    <property type="match status" value="1"/>
</dbReference>
<evidence type="ECO:0000259" key="1">
    <source>
        <dbReference type="Pfam" id="PF05239"/>
    </source>
</evidence>
<dbReference type="RefSeq" id="WP_143722253.1">
    <property type="nucleotide sequence ID" value="NZ_VKDB01000051.1"/>
</dbReference>
<dbReference type="Pfam" id="PF05239">
    <property type="entry name" value="PRC"/>
    <property type="match status" value="1"/>
</dbReference>
<evidence type="ECO:0000313" key="2">
    <source>
        <dbReference type="EMBL" id="TSA79063.1"/>
    </source>
</evidence>
<dbReference type="PANTHER" id="PTHR36505">
    <property type="entry name" value="BLR1072 PROTEIN"/>
    <property type="match status" value="1"/>
</dbReference>